<name>A0ABS6VNV6_9GAMM</name>
<organism evidence="3 4">
    <name type="scientific">Zhongshania aquimaris</name>
    <dbReference type="NCBI Taxonomy" id="2857107"/>
    <lineage>
        <taxon>Bacteria</taxon>
        <taxon>Pseudomonadati</taxon>
        <taxon>Pseudomonadota</taxon>
        <taxon>Gammaproteobacteria</taxon>
        <taxon>Cellvibrionales</taxon>
        <taxon>Spongiibacteraceae</taxon>
        <taxon>Zhongshania</taxon>
    </lineage>
</organism>
<accession>A0ABS6VNV6</accession>
<dbReference type="PANTHER" id="PTHR46401:SF2">
    <property type="entry name" value="GLYCOSYLTRANSFERASE WBBK-RELATED"/>
    <property type="match status" value="1"/>
</dbReference>
<evidence type="ECO:0000313" key="3">
    <source>
        <dbReference type="EMBL" id="MBW2939728.1"/>
    </source>
</evidence>
<evidence type="ECO:0000259" key="2">
    <source>
        <dbReference type="Pfam" id="PF00534"/>
    </source>
</evidence>
<dbReference type="RefSeq" id="WP_219041968.1">
    <property type="nucleotide sequence ID" value="NZ_JAHWDQ010000001.1"/>
</dbReference>
<evidence type="ECO:0000313" key="4">
    <source>
        <dbReference type="Proteomes" id="UP001166291"/>
    </source>
</evidence>
<keyword evidence="1 3" id="KW-0808">Transferase</keyword>
<keyword evidence="4" id="KW-1185">Reference proteome</keyword>
<gene>
    <name evidence="3" type="ORF">KXJ70_03030</name>
</gene>
<dbReference type="PANTHER" id="PTHR46401">
    <property type="entry name" value="GLYCOSYLTRANSFERASE WBBK-RELATED"/>
    <property type="match status" value="1"/>
</dbReference>
<keyword evidence="3" id="KW-0328">Glycosyltransferase</keyword>
<dbReference type="EMBL" id="JAHWDQ010000001">
    <property type="protein sequence ID" value="MBW2939728.1"/>
    <property type="molecule type" value="Genomic_DNA"/>
</dbReference>
<reference evidence="3" key="1">
    <citation type="submission" date="2021-07" db="EMBL/GenBank/DDBJ databases">
        <title>Zhongshania sp. CAU 1632 isolated from seawater.</title>
        <authorList>
            <person name="Kim W."/>
        </authorList>
    </citation>
    <scope>NUCLEOTIDE SEQUENCE</scope>
    <source>
        <strain evidence="3">CAU 1632</strain>
    </source>
</reference>
<dbReference type="Pfam" id="PF00534">
    <property type="entry name" value="Glycos_transf_1"/>
    <property type="match status" value="1"/>
</dbReference>
<dbReference type="EC" id="2.4.-.-" evidence="3"/>
<proteinExistence type="predicted"/>
<comment type="caution">
    <text evidence="3">The sequence shown here is derived from an EMBL/GenBank/DDBJ whole genome shotgun (WGS) entry which is preliminary data.</text>
</comment>
<sequence length="364" mass="41898">MKDGRVIVVSAINIVDGGMRTILDESINHFRKIENEYKIVYLVSQDVADSYQGIEGIEFVSFPLSRRSWLFRLYYEYIGFKRWQLSAGYVNVFLWLSLHDTTPNVFASRQAVYCHNAVVFLKLNIRHIFLAPRLYIVSLLYKYIYRLGIRKNKKVIVQQHWFGDFFQSYTNRNCILVARPHFDLSRGNFHAKAVKSDSFFYPAFPRVFKNHMTLVNAFKSVPKSTLDLTLSGNENRISQAIQKFCAKNTCENVRFLGRLSRDETLSRLAGCKALIFPSTLESWGLPISEAVALEKTVLLPDLPYAREAAGDYCNVYWFDPYLTESIVDAVGRYESGASPDGATGYVKKYDEVITWDEILQELVS</sequence>
<evidence type="ECO:0000256" key="1">
    <source>
        <dbReference type="ARBA" id="ARBA00022679"/>
    </source>
</evidence>
<protein>
    <submittedName>
        <fullName evidence="3">Glycosyltransferase</fullName>
        <ecNumber evidence="3">2.4.-.-</ecNumber>
    </submittedName>
</protein>
<dbReference type="Proteomes" id="UP001166291">
    <property type="component" value="Unassembled WGS sequence"/>
</dbReference>
<dbReference type="GO" id="GO:0016757">
    <property type="term" value="F:glycosyltransferase activity"/>
    <property type="evidence" value="ECO:0007669"/>
    <property type="project" value="UniProtKB-KW"/>
</dbReference>
<dbReference type="InterPro" id="IPR001296">
    <property type="entry name" value="Glyco_trans_1"/>
</dbReference>
<feature type="domain" description="Glycosyl transferase family 1" evidence="2">
    <location>
        <begin position="200"/>
        <end position="333"/>
    </location>
</feature>